<name>A0A9X5E9Y2_9CYAN</name>
<keyword evidence="2" id="KW-1185">Reference proteome</keyword>
<dbReference type="RefSeq" id="WP_039714150.1">
    <property type="nucleotide sequence ID" value="NZ_JTJC03000006.1"/>
</dbReference>
<dbReference type="EMBL" id="JTJC03000006">
    <property type="protein sequence ID" value="NHC36792.1"/>
    <property type="molecule type" value="Genomic_DNA"/>
</dbReference>
<organism evidence="1 2">
    <name type="scientific">Scytonema millei VB511283</name>
    <dbReference type="NCBI Taxonomy" id="1245923"/>
    <lineage>
        <taxon>Bacteria</taxon>
        <taxon>Bacillati</taxon>
        <taxon>Cyanobacteriota</taxon>
        <taxon>Cyanophyceae</taxon>
        <taxon>Nostocales</taxon>
        <taxon>Scytonemataceae</taxon>
        <taxon>Scytonema</taxon>
    </lineage>
</organism>
<reference evidence="1 2" key="1">
    <citation type="journal article" date="2015" name="Genome Announc.">
        <title>Draft Genome Sequence of the Terrestrial Cyanobacterium Scytonema millei VB511283, Isolated from Eastern India.</title>
        <authorList>
            <person name="Sen D."/>
            <person name="Chandrababunaidu M.M."/>
            <person name="Singh D."/>
            <person name="Sanghi N."/>
            <person name="Ghorai A."/>
            <person name="Mishra G.P."/>
            <person name="Madduluri M."/>
            <person name="Adhikary S.P."/>
            <person name="Tripathy S."/>
        </authorList>
    </citation>
    <scope>NUCLEOTIDE SEQUENCE [LARGE SCALE GENOMIC DNA]</scope>
    <source>
        <strain evidence="1 2">VB511283</strain>
    </source>
</reference>
<comment type="caution">
    <text evidence="1">The sequence shown here is derived from an EMBL/GenBank/DDBJ whole genome shotgun (WGS) entry which is preliminary data.</text>
</comment>
<accession>A0A9X5E9Y2</accession>
<dbReference type="AlphaFoldDB" id="A0A9X5E9Y2"/>
<gene>
    <name evidence="1" type="ORF">QH73_0019470</name>
</gene>
<evidence type="ECO:0000313" key="2">
    <source>
        <dbReference type="Proteomes" id="UP000031532"/>
    </source>
</evidence>
<proteinExistence type="predicted"/>
<protein>
    <submittedName>
        <fullName evidence="1">Uncharacterized protein</fullName>
    </submittedName>
</protein>
<dbReference type="OrthoDB" id="532730at2"/>
<evidence type="ECO:0000313" key="1">
    <source>
        <dbReference type="EMBL" id="NHC36792.1"/>
    </source>
</evidence>
<dbReference type="Proteomes" id="UP000031532">
    <property type="component" value="Unassembled WGS sequence"/>
</dbReference>
<sequence>MTATVTKVPKFRKNQTVRFVGGTGKIKNYIAESSSWAYLIEMEMGPEPEMGRVGHETKIWLFEADLALLKDNVSYGLAIA</sequence>